<evidence type="ECO:0008006" key="7">
    <source>
        <dbReference type="Google" id="ProtNLM"/>
    </source>
</evidence>
<gene>
    <name evidence="5" type="ORF">CMV_014212</name>
</gene>
<comment type="similarity">
    <text evidence="1">Belongs to the Di19 family.</text>
</comment>
<organism evidence="5 6">
    <name type="scientific">Castanea mollissima</name>
    <name type="common">Chinese chestnut</name>
    <dbReference type="NCBI Taxonomy" id="60419"/>
    <lineage>
        <taxon>Eukaryota</taxon>
        <taxon>Viridiplantae</taxon>
        <taxon>Streptophyta</taxon>
        <taxon>Embryophyta</taxon>
        <taxon>Tracheophyta</taxon>
        <taxon>Spermatophyta</taxon>
        <taxon>Magnoliopsida</taxon>
        <taxon>eudicotyledons</taxon>
        <taxon>Gunneridae</taxon>
        <taxon>Pentapetalae</taxon>
        <taxon>rosids</taxon>
        <taxon>fabids</taxon>
        <taxon>Fagales</taxon>
        <taxon>Fagaceae</taxon>
        <taxon>Castanea</taxon>
    </lineage>
</organism>
<proteinExistence type="inferred from homology"/>
<dbReference type="InterPro" id="IPR033347">
    <property type="entry name" value="Di19"/>
</dbReference>
<protein>
    <recommendedName>
        <fullName evidence="7">Drought induced 19 protein type zinc-binding domain-containing protein</fullName>
    </recommendedName>
</protein>
<feature type="compositionally biased region" description="Acidic residues" evidence="2">
    <location>
        <begin position="144"/>
        <end position="153"/>
    </location>
</feature>
<reference evidence="5" key="1">
    <citation type="submission" date="2020-03" db="EMBL/GenBank/DDBJ databases">
        <title>Castanea mollissima Vanexum genome sequencing.</title>
        <authorList>
            <person name="Staton M."/>
        </authorList>
    </citation>
    <scope>NUCLEOTIDE SEQUENCE</scope>
    <source>
        <tissue evidence="5">Leaf</tissue>
    </source>
</reference>
<dbReference type="OrthoDB" id="6270329at2759"/>
<dbReference type="Pfam" id="PF05605">
    <property type="entry name" value="zf-Di19"/>
    <property type="match status" value="1"/>
</dbReference>
<evidence type="ECO:0000256" key="1">
    <source>
        <dbReference type="ARBA" id="ARBA00007109"/>
    </source>
</evidence>
<feature type="domain" description="Di19 zinc-binding" evidence="3">
    <location>
        <begin position="44"/>
        <end position="74"/>
    </location>
</feature>
<comment type="caution">
    <text evidence="5">The sequence shown here is derived from an EMBL/GenBank/DDBJ whole genome shotgun (WGS) entry which is preliminary data.</text>
</comment>
<sequence>MEDDTWSIGLSTASRSYQSTLKTLSDLCIDLEEEVDGDDESKTEYPCPFCTEDFDLVGLCCHIDEEHPIEAKSGKLKLHKSESYSSPFSRKEFQDGRFRTLPTGSSLVVSTSKMAPDPLLSFLYNAPADDKSESMQPDSSSEVSLEDENSEETILDRTSQLNPLSDKDQIEKAGRCEFVQGLFLSTILDDTAYERDTYLVGHQFLKF</sequence>
<evidence type="ECO:0000313" key="6">
    <source>
        <dbReference type="Proteomes" id="UP000737018"/>
    </source>
</evidence>
<evidence type="ECO:0000259" key="4">
    <source>
        <dbReference type="Pfam" id="PF14571"/>
    </source>
</evidence>
<keyword evidence="6" id="KW-1185">Reference proteome</keyword>
<feature type="region of interest" description="Disordered" evidence="2">
    <location>
        <begin position="129"/>
        <end position="165"/>
    </location>
</feature>
<dbReference type="InterPro" id="IPR027935">
    <property type="entry name" value="Di19_C"/>
</dbReference>
<evidence type="ECO:0000259" key="3">
    <source>
        <dbReference type="Pfam" id="PF05605"/>
    </source>
</evidence>
<dbReference type="InterPro" id="IPR008598">
    <property type="entry name" value="Di19_Zn-bd"/>
</dbReference>
<evidence type="ECO:0000313" key="5">
    <source>
        <dbReference type="EMBL" id="KAF3961130.1"/>
    </source>
</evidence>
<dbReference type="EMBL" id="JRKL02001962">
    <property type="protein sequence ID" value="KAF3961130.1"/>
    <property type="molecule type" value="Genomic_DNA"/>
</dbReference>
<dbReference type="Pfam" id="PF14571">
    <property type="entry name" value="Di19_C"/>
    <property type="match status" value="1"/>
</dbReference>
<evidence type="ECO:0000256" key="2">
    <source>
        <dbReference type="SAM" id="MobiDB-lite"/>
    </source>
</evidence>
<accession>A0A8J4R5V8</accession>
<dbReference type="PANTHER" id="PTHR31875">
    <property type="entry name" value="PROTEIN DEHYDRATION-INDUCED 19"/>
    <property type="match status" value="1"/>
</dbReference>
<dbReference type="PANTHER" id="PTHR31875:SF25">
    <property type="entry name" value="PROTEIN DEHYDRATION-INDUCED 19 HOMOLOG 2"/>
    <property type="match status" value="1"/>
</dbReference>
<feature type="domain" description="Di19 C-terminal" evidence="4">
    <location>
        <begin position="88"/>
        <end position="187"/>
    </location>
</feature>
<dbReference type="AlphaFoldDB" id="A0A8J4R5V8"/>
<feature type="compositionally biased region" description="Polar residues" evidence="2">
    <location>
        <begin position="134"/>
        <end position="143"/>
    </location>
</feature>
<dbReference type="Proteomes" id="UP000737018">
    <property type="component" value="Unassembled WGS sequence"/>
</dbReference>
<name>A0A8J4R5V8_9ROSI</name>